<accession>A0ABU2JF37</accession>
<protein>
    <submittedName>
        <fullName evidence="5">GNAT family protein</fullName>
        <ecNumber evidence="5">2.-.-.-</ecNumber>
    </submittedName>
</protein>
<dbReference type="PANTHER" id="PTHR43792:SF8">
    <property type="entry name" value="[RIBOSOMAL PROTEIN US5]-ALANINE N-ACETYLTRANSFERASE"/>
    <property type="match status" value="1"/>
</dbReference>
<evidence type="ECO:0000313" key="5">
    <source>
        <dbReference type="EMBL" id="MDT0263591.1"/>
    </source>
</evidence>
<dbReference type="Gene3D" id="3.40.630.30">
    <property type="match status" value="1"/>
</dbReference>
<dbReference type="PANTHER" id="PTHR43792">
    <property type="entry name" value="GNAT FAMILY, PUTATIVE (AFU_ORTHOLOGUE AFUA_3G00765)-RELATED-RELATED"/>
    <property type="match status" value="1"/>
</dbReference>
<gene>
    <name evidence="5" type="ORF">RM423_19615</name>
</gene>
<dbReference type="InterPro" id="IPR000182">
    <property type="entry name" value="GNAT_dom"/>
</dbReference>
<dbReference type="Pfam" id="PF13302">
    <property type="entry name" value="Acetyltransf_3"/>
    <property type="match status" value="1"/>
</dbReference>
<evidence type="ECO:0000256" key="2">
    <source>
        <dbReference type="ARBA" id="ARBA00023315"/>
    </source>
</evidence>
<dbReference type="InterPro" id="IPR016181">
    <property type="entry name" value="Acyl_CoA_acyltransferase"/>
</dbReference>
<sequence>MADLRPGWPVVLTAGPVTVRPPRRGDAGEWSRSRLANAEWLAKWEPTSSQSWSDRNTPQEFRRALSRLRAAARVGAMLPFVIVYGDRVVGQINASNIVRGALRSCSVGYWIDSSVAGRGITPTALALVIDHCLGRTGLHRVEVNIRPENHASIRVVEKLGLRREGYHERFLDIGGAWRDHLSYAITAEEVRTGTVLSRLESLPVPPG</sequence>
<dbReference type="GO" id="GO:0016740">
    <property type="term" value="F:transferase activity"/>
    <property type="evidence" value="ECO:0007669"/>
    <property type="project" value="UniProtKB-KW"/>
</dbReference>
<dbReference type="Proteomes" id="UP001183176">
    <property type="component" value="Unassembled WGS sequence"/>
</dbReference>
<keyword evidence="2" id="KW-0012">Acyltransferase</keyword>
<dbReference type="EC" id="2.-.-.-" evidence="5"/>
<dbReference type="SUPFAM" id="SSF55729">
    <property type="entry name" value="Acyl-CoA N-acyltransferases (Nat)"/>
    <property type="match status" value="1"/>
</dbReference>
<comment type="caution">
    <text evidence="5">The sequence shown here is derived from an EMBL/GenBank/DDBJ whole genome shotgun (WGS) entry which is preliminary data.</text>
</comment>
<evidence type="ECO:0000256" key="1">
    <source>
        <dbReference type="ARBA" id="ARBA00022679"/>
    </source>
</evidence>
<keyword evidence="6" id="KW-1185">Reference proteome</keyword>
<comment type="similarity">
    <text evidence="3">Belongs to the acetyltransferase family. RimJ subfamily.</text>
</comment>
<dbReference type="PROSITE" id="PS51186">
    <property type="entry name" value="GNAT"/>
    <property type="match status" value="1"/>
</dbReference>
<name>A0ABU2JF37_9ACTN</name>
<dbReference type="EMBL" id="JAVREH010000044">
    <property type="protein sequence ID" value="MDT0263591.1"/>
    <property type="molecule type" value="Genomic_DNA"/>
</dbReference>
<keyword evidence="1 5" id="KW-0808">Transferase</keyword>
<evidence type="ECO:0000256" key="3">
    <source>
        <dbReference type="ARBA" id="ARBA00038502"/>
    </source>
</evidence>
<dbReference type="RefSeq" id="WP_311424737.1">
    <property type="nucleotide sequence ID" value="NZ_JAVREH010000044.1"/>
</dbReference>
<evidence type="ECO:0000313" key="6">
    <source>
        <dbReference type="Proteomes" id="UP001183176"/>
    </source>
</evidence>
<reference evidence="6" key="1">
    <citation type="submission" date="2023-07" db="EMBL/GenBank/DDBJ databases">
        <title>30 novel species of actinomycetes from the DSMZ collection.</title>
        <authorList>
            <person name="Nouioui I."/>
        </authorList>
    </citation>
    <scope>NUCLEOTIDE SEQUENCE [LARGE SCALE GENOMIC DNA]</scope>
    <source>
        <strain evidence="6">DSM 44399</strain>
    </source>
</reference>
<dbReference type="InterPro" id="IPR051531">
    <property type="entry name" value="N-acetyltransferase"/>
</dbReference>
<organism evidence="5 6">
    <name type="scientific">Jatrophihabitans lederbergiae</name>
    <dbReference type="NCBI Taxonomy" id="3075547"/>
    <lineage>
        <taxon>Bacteria</taxon>
        <taxon>Bacillati</taxon>
        <taxon>Actinomycetota</taxon>
        <taxon>Actinomycetes</taxon>
        <taxon>Jatrophihabitantales</taxon>
        <taxon>Jatrophihabitantaceae</taxon>
        <taxon>Jatrophihabitans</taxon>
    </lineage>
</organism>
<feature type="domain" description="N-acetyltransferase" evidence="4">
    <location>
        <begin position="31"/>
        <end position="188"/>
    </location>
</feature>
<proteinExistence type="inferred from homology"/>
<evidence type="ECO:0000259" key="4">
    <source>
        <dbReference type="PROSITE" id="PS51186"/>
    </source>
</evidence>